<keyword evidence="10 17" id="KW-1133">Transmembrane helix</keyword>
<dbReference type="SUPFAM" id="SSF49503">
    <property type="entry name" value="Cupredoxins"/>
    <property type="match status" value="1"/>
</dbReference>
<evidence type="ECO:0000256" key="11">
    <source>
        <dbReference type="ARBA" id="ARBA00023002"/>
    </source>
</evidence>
<keyword evidence="12 16" id="KW-0472">Membrane</keyword>
<dbReference type="AlphaFoldDB" id="A0AAE9I7V2"/>
<dbReference type="PROSITE" id="PS50857">
    <property type="entry name" value="COX2_CUA"/>
    <property type="match status" value="1"/>
</dbReference>
<evidence type="ECO:0000256" key="1">
    <source>
        <dbReference type="ARBA" id="ARBA00004651"/>
    </source>
</evidence>
<comment type="subcellular location">
    <subcellularLocation>
        <location evidence="1">Cell membrane</location>
        <topology evidence="1">Multi-pass membrane protein</topology>
    </subcellularLocation>
</comment>
<dbReference type="InterPro" id="IPR008972">
    <property type="entry name" value="Cupredoxin"/>
</dbReference>
<dbReference type="InterPro" id="IPR002429">
    <property type="entry name" value="CcO_II-like_C"/>
</dbReference>
<dbReference type="GO" id="GO:0016682">
    <property type="term" value="F:oxidoreductase activity, acting on diphenols and related substances as donors, oxygen as acceptor"/>
    <property type="evidence" value="ECO:0007669"/>
    <property type="project" value="InterPro"/>
</dbReference>
<evidence type="ECO:0000256" key="2">
    <source>
        <dbReference type="ARBA" id="ARBA00007866"/>
    </source>
</evidence>
<comment type="function">
    <text evidence="15">Cytochrome bo(3) ubiquinol terminal oxidase is the component of the aerobic respiratory chain of E.coli that predominates when cells are grown at high aeration. Has proton pump activity across the membrane in addition to electron transfer, pumping 2 protons/electron.</text>
</comment>
<keyword evidence="13" id="KW-0564">Palmitate</keyword>
<evidence type="ECO:0000256" key="9">
    <source>
        <dbReference type="ARBA" id="ARBA00022982"/>
    </source>
</evidence>
<dbReference type="InterPro" id="IPR036257">
    <property type="entry name" value="Cyt_c_oxidase_su2_TM_sf"/>
</dbReference>
<keyword evidence="7 17" id="KW-0812">Transmembrane</keyword>
<dbReference type="Pfam" id="PF06481">
    <property type="entry name" value="COX_ARM"/>
    <property type="match status" value="1"/>
</dbReference>
<feature type="transmembrane region" description="Helical" evidence="17">
    <location>
        <begin position="91"/>
        <end position="112"/>
    </location>
</feature>
<dbReference type="PANTHER" id="PTHR22888:SF18">
    <property type="entry name" value="CYTOCHROME BO(3) UBIQUINOL OXIDASE SUBUNIT 2"/>
    <property type="match status" value="1"/>
</dbReference>
<proteinExistence type="inferred from homology"/>
<feature type="domain" description="Cytochrome oxidase subunit II transmembrane region profile" evidence="19">
    <location>
        <begin position="24"/>
        <end position="122"/>
    </location>
</feature>
<keyword evidence="5 16" id="KW-1003">Cell membrane</keyword>
<dbReference type="InterPro" id="IPR011759">
    <property type="entry name" value="Cyt_c_oxidase_su2_TM_dom"/>
</dbReference>
<dbReference type="PROSITE" id="PS50999">
    <property type="entry name" value="COX2_TM"/>
    <property type="match status" value="1"/>
</dbReference>
<dbReference type="Gene3D" id="1.10.287.90">
    <property type="match status" value="1"/>
</dbReference>
<keyword evidence="6 16" id="KW-0679">Respiratory chain</keyword>
<accession>A0AAE9I7V2</accession>
<evidence type="ECO:0000313" key="20">
    <source>
        <dbReference type="EMBL" id="URJ24666.1"/>
    </source>
</evidence>
<keyword evidence="11 16" id="KW-0560">Oxidoreductase</keyword>
<dbReference type="RefSeq" id="WP_250246888.1">
    <property type="nucleotide sequence ID" value="NZ_CP097749.1"/>
</dbReference>
<dbReference type="GO" id="GO:0009486">
    <property type="term" value="F:cytochrome bo3 ubiquinol oxidase activity"/>
    <property type="evidence" value="ECO:0007669"/>
    <property type="project" value="InterPro"/>
</dbReference>
<evidence type="ECO:0000256" key="7">
    <source>
        <dbReference type="ARBA" id="ARBA00022692"/>
    </source>
</evidence>
<keyword evidence="4 16" id="KW-0813">Transport</keyword>
<dbReference type="CDD" id="cd04212">
    <property type="entry name" value="CuRO_UO_II"/>
    <property type="match status" value="1"/>
</dbReference>
<evidence type="ECO:0000256" key="16">
    <source>
        <dbReference type="PIRNR" id="PIRNR000292"/>
    </source>
</evidence>
<dbReference type="Pfam" id="PF00116">
    <property type="entry name" value="COX2"/>
    <property type="match status" value="1"/>
</dbReference>
<evidence type="ECO:0000256" key="4">
    <source>
        <dbReference type="ARBA" id="ARBA00022448"/>
    </source>
</evidence>
<evidence type="ECO:0000256" key="5">
    <source>
        <dbReference type="ARBA" id="ARBA00022475"/>
    </source>
</evidence>
<keyword evidence="14" id="KW-0449">Lipoprotein</keyword>
<evidence type="ECO:0000256" key="13">
    <source>
        <dbReference type="ARBA" id="ARBA00023139"/>
    </source>
</evidence>
<evidence type="ECO:0000313" key="22">
    <source>
        <dbReference type="Proteomes" id="UP001056323"/>
    </source>
</evidence>
<keyword evidence="9 16" id="KW-0249">Electron transport</keyword>
<evidence type="ECO:0000313" key="21">
    <source>
        <dbReference type="EMBL" id="URJ27469.1"/>
    </source>
</evidence>
<evidence type="ECO:0000259" key="18">
    <source>
        <dbReference type="PROSITE" id="PS50857"/>
    </source>
</evidence>
<protein>
    <recommendedName>
        <fullName evidence="16">Ubiquinol oxidase subunit 2</fullName>
    </recommendedName>
</protein>
<dbReference type="SUPFAM" id="SSF81464">
    <property type="entry name" value="Cytochrome c oxidase subunit II-like, transmembrane region"/>
    <property type="match status" value="1"/>
</dbReference>
<evidence type="ECO:0000256" key="17">
    <source>
        <dbReference type="SAM" id="Phobius"/>
    </source>
</evidence>
<dbReference type="Proteomes" id="UP001056323">
    <property type="component" value="Chromosome"/>
</dbReference>
<evidence type="ECO:0000256" key="12">
    <source>
        <dbReference type="ARBA" id="ARBA00023136"/>
    </source>
</evidence>
<dbReference type="PANTHER" id="PTHR22888">
    <property type="entry name" value="CYTOCHROME C OXIDASE, SUBUNIT II"/>
    <property type="match status" value="1"/>
</dbReference>
<evidence type="ECO:0000256" key="8">
    <source>
        <dbReference type="ARBA" id="ARBA00022729"/>
    </source>
</evidence>
<dbReference type="GO" id="GO:0005886">
    <property type="term" value="C:plasma membrane"/>
    <property type="evidence" value="ECO:0007669"/>
    <property type="project" value="UniProtKB-SubCell"/>
</dbReference>
<evidence type="ECO:0000256" key="3">
    <source>
        <dbReference type="ARBA" id="ARBA00011700"/>
    </source>
</evidence>
<dbReference type="NCBIfam" id="TIGR01433">
    <property type="entry name" value="CyoA"/>
    <property type="match status" value="1"/>
</dbReference>
<dbReference type="InterPro" id="IPR010514">
    <property type="entry name" value="COX_ARM"/>
</dbReference>
<sequence>MKFSVRKHRKICISLLLHSLIIVLNGCSDLVLLHPKGQIGIEERSLILTAFGLMLSIVVPVIVMTIFFTIKYRASNLRNTQYSPNWVNSKEIEFIVWAVPILIIIFLGAVTWKSTHKLDPKNPIVSSAEQPIIINVISLDWKWLFIYPKQNIAVVNELVFPAHIPIKFNVTSNSVMNSFFIPQLGGQIYAMAGMRTELYLIANAAGRYKGISSNFSGQGFSGMKFTVVATQTKQEFEQWIQTAQKSSHQINNMSIYEELAKPSEYHPIIYFSNVQPNLFNNVIDKFTHQKKEYF</sequence>
<dbReference type="GO" id="GO:0004129">
    <property type="term" value="F:cytochrome-c oxidase activity"/>
    <property type="evidence" value="ECO:0007669"/>
    <property type="project" value="UniProtKB-UniRule"/>
</dbReference>
<dbReference type="InterPro" id="IPR006333">
    <property type="entry name" value="Cyt_o_ubiquinol_oxidase_su2"/>
</dbReference>
<dbReference type="InterPro" id="IPR045187">
    <property type="entry name" value="CcO_II"/>
</dbReference>
<keyword evidence="8" id="KW-0732">Signal</keyword>
<evidence type="ECO:0000256" key="15">
    <source>
        <dbReference type="ARBA" id="ARBA00025694"/>
    </source>
</evidence>
<evidence type="ECO:0000259" key="19">
    <source>
        <dbReference type="PROSITE" id="PS50999"/>
    </source>
</evidence>
<gene>
    <name evidence="21" type="primary">cyoA</name>
    <name evidence="21" type="ORF">M9394_02840</name>
    <name evidence="20" type="ORF">M9404_00890</name>
</gene>
<comment type="subunit">
    <text evidence="3">Heterooctamer of two A chains, two B chains, two C chains and two D chains.</text>
</comment>
<feature type="transmembrane region" description="Helical" evidence="17">
    <location>
        <begin position="46"/>
        <end position="70"/>
    </location>
</feature>
<evidence type="ECO:0000313" key="23">
    <source>
        <dbReference type="Proteomes" id="UP001056483"/>
    </source>
</evidence>
<feature type="transmembrane region" description="Helical" evidence="17">
    <location>
        <begin position="12"/>
        <end position="34"/>
    </location>
</feature>
<evidence type="ECO:0000256" key="14">
    <source>
        <dbReference type="ARBA" id="ARBA00023288"/>
    </source>
</evidence>
<name>A0AAE9I7V2_9ENTR</name>
<dbReference type="KEGG" id="bhb:M9394_02840"/>
<dbReference type="EMBL" id="CP097750">
    <property type="protein sequence ID" value="URJ24666.1"/>
    <property type="molecule type" value="Genomic_DNA"/>
</dbReference>
<dbReference type="GO" id="GO:0005507">
    <property type="term" value="F:copper ion binding"/>
    <property type="evidence" value="ECO:0007669"/>
    <property type="project" value="InterPro"/>
</dbReference>
<keyword evidence="23" id="KW-1185">Reference proteome</keyword>
<dbReference type="Proteomes" id="UP001056483">
    <property type="component" value="Chromosome"/>
</dbReference>
<evidence type="ECO:0000256" key="6">
    <source>
        <dbReference type="ARBA" id="ARBA00022660"/>
    </source>
</evidence>
<dbReference type="EMBL" id="CP097751">
    <property type="protein sequence ID" value="URJ27469.1"/>
    <property type="molecule type" value="Genomic_DNA"/>
</dbReference>
<evidence type="ECO:0000256" key="10">
    <source>
        <dbReference type="ARBA" id="ARBA00022989"/>
    </source>
</evidence>
<dbReference type="InterPro" id="IPR034227">
    <property type="entry name" value="CuRO_UO_II"/>
</dbReference>
<feature type="domain" description="Cytochrome oxidase subunit II copper A binding" evidence="18">
    <location>
        <begin position="129"/>
        <end position="242"/>
    </location>
</feature>
<dbReference type="Gene3D" id="2.60.40.420">
    <property type="entry name" value="Cupredoxins - blue copper proteins"/>
    <property type="match status" value="1"/>
</dbReference>
<organism evidence="21 22">
    <name type="scientific">Candidatus Blochmanniella camponoti</name>
    <dbReference type="NCBI Taxonomy" id="108080"/>
    <lineage>
        <taxon>Bacteria</taxon>
        <taxon>Pseudomonadati</taxon>
        <taxon>Pseudomonadota</taxon>
        <taxon>Gammaproteobacteria</taxon>
        <taxon>Enterobacterales</taxon>
        <taxon>Enterobacteriaceae</taxon>
        <taxon>ant endosymbionts</taxon>
        <taxon>Candidatus Blochmanniella</taxon>
    </lineage>
</organism>
<reference evidence="21" key="1">
    <citation type="submission" date="2022-05" db="EMBL/GenBank/DDBJ databases">
        <title>Impact of host demography and evolutionary history on endosymbiont molecular evolution: a test in carpenter ants (Genus Camponotus) and their Blochmannia endosymbionts.</title>
        <authorList>
            <person name="Manthey J.D."/>
            <person name="Giron J.C."/>
            <person name="Hruska J.P."/>
        </authorList>
    </citation>
    <scope>NUCLEOTIDE SEQUENCE</scope>
    <source>
        <strain evidence="21">C-049</strain>
        <strain evidence="20">C-050</strain>
    </source>
</reference>
<dbReference type="PIRSF" id="PIRSF000292">
    <property type="entry name" value="Ubi_od_II"/>
    <property type="match status" value="1"/>
</dbReference>
<dbReference type="GO" id="GO:0042773">
    <property type="term" value="P:ATP synthesis coupled electron transport"/>
    <property type="evidence" value="ECO:0007669"/>
    <property type="project" value="TreeGrafter"/>
</dbReference>
<comment type="similarity">
    <text evidence="2 16">Belongs to the cytochrome c oxidase subunit 2 family.</text>
</comment>